<sequence length="442" mass="48176">MNPQERWLRLLSPERLGAAAEHLAGHSPDRSRFQQDYDRIVFTSALRRLKDKTQVFPLAQSDYVRTRLTHSLEASCVGRSLGSMVGRAIVDRHGLAPEVHPSDFGAVVAAACLAHDIGNPPFGHAGEDAMRAWFASHSANLAGLDPDQRADLLNYEGNAQGFRILTHLQNPTNPGGLQLTCAVLATFAKYPRRSHLAEPLTGKSARKFGYFQAEAALFAEVADTVGLIPRAEGAWFRHPLTFLVEAADDTCYLVVDIEDGVQQGCVAPEQAEALLLDLAGGISAATRLKHLEDPKRRIEYLRARAIGRLVDEAARIFLENEAAILDGSFDHALFDVSPVGESLQAVRKVAEEQIYNARQVMEVMAAGYEVISGLLDGYVAGACGPQSARNRVWANLLPADFERTAGDSNYLRLLQVADMIAGMTDSHAVSAYRRLKGIELPG</sequence>
<dbReference type="GO" id="GO:0008832">
    <property type="term" value="F:dGTPase activity"/>
    <property type="evidence" value="ECO:0007669"/>
    <property type="project" value="TreeGrafter"/>
</dbReference>
<dbReference type="NCBIfam" id="TIGR01353">
    <property type="entry name" value="dGTP_triPase"/>
    <property type="match status" value="1"/>
</dbReference>
<dbReference type="GO" id="GO:0006203">
    <property type="term" value="P:dGTP catabolic process"/>
    <property type="evidence" value="ECO:0007669"/>
    <property type="project" value="TreeGrafter"/>
</dbReference>
<dbReference type="Gene3D" id="1.10.3550.10">
    <property type="entry name" value="eoxyguanosinetriphosphate triphosphohydrolase domain-like"/>
    <property type="match status" value="1"/>
</dbReference>
<evidence type="ECO:0000256" key="1">
    <source>
        <dbReference type="ARBA" id="ARBA00022801"/>
    </source>
</evidence>
<dbReference type="Pfam" id="PF01966">
    <property type="entry name" value="HD"/>
    <property type="match status" value="1"/>
</dbReference>
<dbReference type="PANTHER" id="PTHR11373">
    <property type="entry name" value="DEOXYNUCLEOSIDE TRIPHOSPHATE TRIPHOSPHOHYDROLASE"/>
    <property type="match status" value="1"/>
</dbReference>
<dbReference type="Proteomes" id="UP000463961">
    <property type="component" value="Chromosome"/>
</dbReference>
<protein>
    <submittedName>
        <fullName evidence="2">dGTPase</fullName>
    </submittedName>
</protein>
<reference evidence="3" key="1">
    <citation type="submission" date="2020-01" db="EMBL/GenBank/DDBJ databases">
        <title>Phosphoaccumulans saitamaens gen. nov., sp. nov., a polyphosphate accumulating bacterium isolated from surface river water.</title>
        <authorList>
            <person name="Watanabe K."/>
            <person name="Suda W."/>
        </authorList>
    </citation>
    <scope>NUCLEOTIDE SEQUENCE [LARGE SCALE GENOMIC DNA]</scope>
    <source>
        <strain evidence="3">ICHIAU1</strain>
    </source>
</reference>
<dbReference type="EMBL" id="AP022345">
    <property type="protein sequence ID" value="BBU68609.1"/>
    <property type="molecule type" value="Genomic_DNA"/>
</dbReference>
<dbReference type="SMART" id="SM00471">
    <property type="entry name" value="HDc"/>
    <property type="match status" value="1"/>
</dbReference>
<dbReference type="InterPro" id="IPR003607">
    <property type="entry name" value="HD/PDEase_dom"/>
</dbReference>
<dbReference type="InterPro" id="IPR006261">
    <property type="entry name" value="dGTPase"/>
</dbReference>
<dbReference type="SUPFAM" id="SSF109604">
    <property type="entry name" value="HD-domain/PDEase-like"/>
    <property type="match status" value="1"/>
</dbReference>
<keyword evidence="3" id="KW-1185">Reference proteome</keyword>
<dbReference type="Pfam" id="PF13286">
    <property type="entry name" value="HD_assoc"/>
    <property type="match status" value="1"/>
</dbReference>
<dbReference type="InterPro" id="IPR023293">
    <property type="entry name" value="dGTP_triP_hydro_central_sf"/>
</dbReference>
<evidence type="ECO:0000313" key="2">
    <source>
        <dbReference type="EMBL" id="BBU68609.1"/>
    </source>
</evidence>
<dbReference type="InterPro" id="IPR027432">
    <property type="entry name" value="dGTP_triphosphohydrolase_C"/>
</dbReference>
<dbReference type="Gene3D" id="1.10.3410.10">
    <property type="entry name" value="putative deoxyguanosinetriphosphate triphosphohydrolase like domain"/>
    <property type="match status" value="1"/>
</dbReference>
<dbReference type="Gene3D" id="1.10.3210.10">
    <property type="entry name" value="Hypothetical protein af1432"/>
    <property type="match status" value="1"/>
</dbReference>
<dbReference type="InterPro" id="IPR050135">
    <property type="entry name" value="dGTPase-like"/>
</dbReference>
<name>A0A679I704_9RHOO</name>
<dbReference type="NCBIfam" id="NF002205">
    <property type="entry name" value="PRK01096.1"/>
    <property type="match status" value="1"/>
</dbReference>
<dbReference type="InterPro" id="IPR026875">
    <property type="entry name" value="PHydrolase_assoc_dom"/>
</dbReference>
<dbReference type="RefSeq" id="WP_162050614.1">
    <property type="nucleotide sequence ID" value="NZ_AP019011.1"/>
</dbReference>
<evidence type="ECO:0000313" key="3">
    <source>
        <dbReference type="Proteomes" id="UP000463961"/>
    </source>
</evidence>
<gene>
    <name evidence="2" type="primary">dgt_2</name>
    <name evidence="2" type="ORF">ICHIAU1_08920</name>
</gene>
<dbReference type="OrthoDB" id="9803619at2"/>
<dbReference type="PANTHER" id="PTHR11373:SF32">
    <property type="entry name" value="DEOXYGUANOSINETRIPHOSPHATE TRIPHOSPHOHYDROLASE"/>
    <property type="match status" value="1"/>
</dbReference>
<dbReference type="AlphaFoldDB" id="A0A679I704"/>
<dbReference type="InterPro" id="IPR006674">
    <property type="entry name" value="HD_domain"/>
</dbReference>
<proteinExistence type="predicted"/>
<accession>A0A679I704</accession>
<organism evidence="2 3">
    <name type="scientific">Fluviibacter phosphoraccumulans</name>
    <dbReference type="NCBI Taxonomy" id="1751046"/>
    <lineage>
        <taxon>Bacteria</taxon>
        <taxon>Pseudomonadati</taxon>
        <taxon>Pseudomonadota</taxon>
        <taxon>Betaproteobacteria</taxon>
        <taxon>Rhodocyclales</taxon>
        <taxon>Fluviibacteraceae</taxon>
        <taxon>Fluviibacter</taxon>
    </lineage>
</organism>
<keyword evidence="1" id="KW-0378">Hydrolase</keyword>